<dbReference type="PANTHER" id="PTHR12147:SF56">
    <property type="entry name" value="AMINOPEPTIDASE YDR415C-RELATED"/>
    <property type="match status" value="1"/>
</dbReference>
<dbReference type="RefSeq" id="WP_375556714.1">
    <property type="nucleotide sequence ID" value="NZ_JBBVGT010000002.1"/>
</dbReference>
<sequence>MQLNLAFAVKIQIQVNYTIFIFYFKPTNTLLPMKQTLTCLFLASATLVACNNNESTEAPAVDSVAMNAISEESFVNTVKTLSSDEFLGRMPFTEGETKTINYLKEQFESLGLAPGNGDSYFQEAPLVEITSFPNQTLTLSGENGSINLNLLDDFVMGSRHLEENIQVEDSELIFAGFGIVAPEYDWNDYEGLDVEGKTVVVMVNDPGYYDKSLFKGETMTYYGRWTYKFEEAARQGATGILIIHDTGAASYGWNVVRSGWSGPQMALESEDNGASLAKFEGWLSAESAKQMFALAGVDADIIEQAKKPGFKAVDLGLSTSASIRNEVEHSTSNNVIAKLEGSERPDEVIIYAGHWDHLGIGEPLEGDSIYNGAIDNATGIAAILEIAKAFTQASVAPERTILFMGLTAEEQGLLGSEYYATHPIYPLSKTVANINIDAMGATGETKDITVIGLGQSEMDEYVEEAASLQGRSIQGDRNPSAGSFFRSDHFNFAKVGVPAIYAGGGSNYVDQSEEAQSKREMFAGRYHTQKDEYDESYWQLGGIMNDIKLFFQVGYTLSMETTFPKWKEGSEFKEAGEKR</sequence>
<reference evidence="8 9" key="1">
    <citation type="submission" date="2024-04" db="EMBL/GenBank/DDBJ databases">
        <title>Albibacterium profundi sp. nov., isolated from sediment of the Challenger Deep of Mariana Trench.</title>
        <authorList>
            <person name="Wang Y."/>
        </authorList>
    </citation>
    <scope>NUCLEOTIDE SEQUENCE [LARGE SCALE GENOMIC DNA]</scope>
    <source>
        <strain evidence="8 9">RHL897</strain>
    </source>
</reference>
<dbReference type="SUPFAM" id="SSF52025">
    <property type="entry name" value="PA domain"/>
    <property type="match status" value="1"/>
</dbReference>
<evidence type="ECO:0000256" key="1">
    <source>
        <dbReference type="ARBA" id="ARBA00022438"/>
    </source>
</evidence>
<dbReference type="Pfam" id="PF04389">
    <property type="entry name" value="Peptidase_M28"/>
    <property type="match status" value="1"/>
</dbReference>
<evidence type="ECO:0000256" key="4">
    <source>
        <dbReference type="ARBA" id="ARBA00022729"/>
    </source>
</evidence>
<keyword evidence="4" id="KW-0732">Signal</keyword>
<accession>A0ABV5CEW8</accession>
<keyword evidence="3" id="KW-0479">Metal-binding</keyword>
<dbReference type="Proteomes" id="UP001580928">
    <property type="component" value="Unassembled WGS sequence"/>
</dbReference>
<evidence type="ECO:0000256" key="3">
    <source>
        <dbReference type="ARBA" id="ARBA00022723"/>
    </source>
</evidence>
<keyword evidence="5" id="KW-0378">Hydrolase</keyword>
<keyword evidence="1" id="KW-0031">Aminopeptidase</keyword>
<feature type="domain" description="Peptidase M28" evidence="7">
    <location>
        <begin position="334"/>
        <end position="546"/>
    </location>
</feature>
<evidence type="ECO:0000313" key="8">
    <source>
        <dbReference type="EMBL" id="MFB5945170.1"/>
    </source>
</evidence>
<evidence type="ECO:0000256" key="2">
    <source>
        <dbReference type="ARBA" id="ARBA00022670"/>
    </source>
</evidence>
<dbReference type="InterPro" id="IPR045175">
    <property type="entry name" value="M28_fam"/>
</dbReference>
<dbReference type="CDD" id="cd04821">
    <property type="entry name" value="PA_M28_1_2"/>
    <property type="match status" value="1"/>
</dbReference>
<name>A0ABV5CEW8_9SPHI</name>
<dbReference type="InterPro" id="IPR046450">
    <property type="entry name" value="PA_dom_sf"/>
</dbReference>
<proteinExistence type="predicted"/>
<organism evidence="8 9">
    <name type="scientific">Albibacterium profundi</name>
    <dbReference type="NCBI Taxonomy" id="3134906"/>
    <lineage>
        <taxon>Bacteria</taxon>
        <taxon>Pseudomonadati</taxon>
        <taxon>Bacteroidota</taxon>
        <taxon>Sphingobacteriia</taxon>
        <taxon>Sphingobacteriales</taxon>
        <taxon>Sphingobacteriaceae</taxon>
        <taxon>Albibacterium</taxon>
    </lineage>
</organism>
<evidence type="ECO:0000259" key="7">
    <source>
        <dbReference type="Pfam" id="PF04389"/>
    </source>
</evidence>
<dbReference type="EMBL" id="JBBVGT010000002">
    <property type="protein sequence ID" value="MFB5945170.1"/>
    <property type="molecule type" value="Genomic_DNA"/>
</dbReference>
<dbReference type="SUPFAM" id="SSF53187">
    <property type="entry name" value="Zn-dependent exopeptidases"/>
    <property type="match status" value="1"/>
</dbReference>
<keyword evidence="6" id="KW-0862">Zinc</keyword>
<protein>
    <submittedName>
        <fullName evidence="8">M28 family metallopeptidase</fullName>
    </submittedName>
</protein>
<evidence type="ECO:0000256" key="5">
    <source>
        <dbReference type="ARBA" id="ARBA00022801"/>
    </source>
</evidence>
<dbReference type="PANTHER" id="PTHR12147">
    <property type="entry name" value="METALLOPEPTIDASE M28 FAMILY MEMBER"/>
    <property type="match status" value="1"/>
</dbReference>
<keyword evidence="9" id="KW-1185">Reference proteome</keyword>
<evidence type="ECO:0000256" key="6">
    <source>
        <dbReference type="ARBA" id="ARBA00022833"/>
    </source>
</evidence>
<evidence type="ECO:0000313" key="9">
    <source>
        <dbReference type="Proteomes" id="UP001580928"/>
    </source>
</evidence>
<keyword evidence="2" id="KW-0645">Protease</keyword>
<dbReference type="CDD" id="cd05660">
    <property type="entry name" value="M28_like_PA"/>
    <property type="match status" value="1"/>
</dbReference>
<comment type="caution">
    <text evidence="8">The sequence shown here is derived from an EMBL/GenBank/DDBJ whole genome shotgun (WGS) entry which is preliminary data.</text>
</comment>
<gene>
    <name evidence="8" type="ORF">WKR92_04920</name>
</gene>
<dbReference type="Gene3D" id="3.40.630.10">
    <property type="entry name" value="Zn peptidases"/>
    <property type="match status" value="2"/>
</dbReference>
<dbReference type="InterPro" id="IPR007484">
    <property type="entry name" value="Peptidase_M28"/>
</dbReference>